<gene>
    <name evidence="1" type="ORF">Lspi_0662</name>
</gene>
<keyword evidence="2" id="KW-1185">Reference proteome</keyword>
<proteinExistence type="predicted"/>
<reference evidence="1 2" key="1">
    <citation type="submission" date="2015-11" db="EMBL/GenBank/DDBJ databases">
        <title>Genomic analysis of 38 Legionella species identifies large and diverse effector repertoires.</title>
        <authorList>
            <person name="Burstein D."/>
            <person name="Amaro F."/>
            <person name="Zusman T."/>
            <person name="Lifshitz Z."/>
            <person name="Cohen O."/>
            <person name="Gilbert J.A."/>
            <person name="Pupko T."/>
            <person name="Shuman H.A."/>
            <person name="Segal G."/>
        </authorList>
    </citation>
    <scope>NUCLEOTIDE SEQUENCE [LARGE SCALE GENOMIC DNA]</scope>
    <source>
        <strain evidence="1 2">Mt.St.Helens-9</strain>
    </source>
</reference>
<protein>
    <submittedName>
        <fullName evidence="1">Uncharacterized protein</fullName>
    </submittedName>
</protein>
<evidence type="ECO:0000313" key="2">
    <source>
        <dbReference type="Proteomes" id="UP000054877"/>
    </source>
</evidence>
<dbReference type="PATRIC" id="fig|452.5.peg.726"/>
<dbReference type="Pfam" id="PF20293">
    <property type="entry name" value="MC6"/>
    <property type="match status" value="1"/>
</dbReference>
<dbReference type="InterPro" id="IPR046897">
    <property type="entry name" value="ABC-3C_MC6"/>
</dbReference>
<dbReference type="STRING" id="452.Lspi_0662"/>
<dbReference type="OrthoDB" id="6636604at2"/>
<accession>A0A0W0Z8C1</accession>
<evidence type="ECO:0000313" key="1">
    <source>
        <dbReference type="EMBL" id="KTD65345.1"/>
    </source>
</evidence>
<dbReference type="RefSeq" id="WP_058482612.1">
    <property type="nucleotide sequence ID" value="NZ_CAAAII010000002.1"/>
</dbReference>
<dbReference type="AlphaFoldDB" id="A0A0W0Z8C1"/>
<sequence>MIVDSDKHPELNIYFIGAIILKVINKSFNCENDILDIFKKYNKGRKIKVSFDYFLLGMDWLYILGIININEKGNVILCI</sequence>
<comment type="caution">
    <text evidence="1">The sequence shown here is derived from an EMBL/GenBank/DDBJ whole genome shotgun (WGS) entry which is preliminary data.</text>
</comment>
<dbReference type="EMBL" id="LNYX01000007">
    <property type="protein sequence ID" value="KTD65345.1"/>
    <property type="molecule type" value="Genomic_DNA"/>
</dbReference>
<name>A0A0W0Z8C1_LEGSP</name>
<dbReference type="Proteomes" id="UP000054877">
    <property type="component" value="Unassembled WGS sequence"/>
</dbReference>
<organism evidence="1 2">
    <name type="scientific">Legionella spiritensis</name>
    <dbReference type="NCBI Taxonomy" id="452"/>
    <lineage>
        <taxon>Bacteria</taxon>
        <taxon>Pseudomonadati</taxon>
        <taxon>Pseudomonadota</taxon>
        <taxon>Gammaproteobacteria</taxon>
        <taxon>Legionellales</taxon>
        <taxon>Legionellaceae</taxon>
        <taxon>Legionella</taxon>
    </lineage>
</organism>